<proteinExistence type="predicted"/>
<evidence type="ECO:0000313" key="1">
    <source>
        <dbReference type="EMBL" id="KAG6456313.1"/>
    </source>
</evidence>
<reference evidence="1" key="1">
    <citation type="journal article" date="2016" name="Insect Biochem. Mol. Biol.">
        <title>Multifaceted biological insights from a draft genome sequence of the tobacco hornworm moth, Manduca sexta.</title>
        <authorList>
            <person name="Kanost M.R."/>
            <person name="Arrese E.L."/>
            <person name="Cao X."/>
            <person name="Chen Y.R."/>
            <person name="Chellapilla S."/>
            <person name="Goldsmith M.R."/>
            <person name="Grosse-Wilde E."/>
            <person name="Heckel D.G."/>
            <person name="Herndon N."/>
            <person name="Jiang H."/>
            <person name="Papanicolaou A."/>
            <person name="Qu J."/>
            <person name="Soulages J.L."/>
            <person name="Vogel H."/>
            <person name="Walters J."/>
            <person name="Waterhouse R.M."/>
            <person name="Ahn S.J."/>
            <person name="Almeida F.C."/>
            <person name="An C."/>
            <person name="Aqrawi P."/>
            <person name="Bretschneider A."/>
            <person name="Bryant W.B."/>
            <person name="Bucks S."/>
            <person name="Chao H."/>
            <person name="Chevignon G."/>
            <person name="Christen J.M."/>
            <person name="Clarke D.F."/>
            <person name="Dittmer N.T."/>
            <person name="Ferguson L.C.F."/>
            <person name="Garavelou S."/>
            <person name="Gordon K.H.J."/>
            <person name="Gunaratna R.T."/>
            <person name="Han Y."/>
            <person name="Hauser F."/>
            <person name="He Y."/>
            <person name="Heidel-Fischer H."/>
            <person name="Hirsh A."/>
            <person name="Hu Y."/>
            <person name="Jiang H."/>
            <person name="Kalra D."/>
            <person name="Klinner C."/>
            <person name="Konig C."/>
            <person name="Kovar C."/>
            <person name="Kroll A.R."/>
            <person name="Kuwar S.S."/>
            <person name="Lee S.L."/>
            <person name="Lehman R."/>
            <person name="Li K."/>
            <person name="Li Z."/>
            <person name="Liang H."/>
            <person name="Lovelace S."/>
            <person name="Lu Z."/>
            <person name="Mansfield J.H."/>
            <person name="McCulloch K.J."/>
            <person name="Mathew T."/>
            <person name="Morton B."/>
            <person name="Muzny D.M."/>
            <person name="Neunemann D."/>
            <person name="Ongeri F."/>
            <person name="Pauchet Y."/>
            <person name="Pu L.L."/>
            <person name="Pyrousis I."/>
            <person name="Rao X.J."/>
            <person name="Redding A."/>
            <person name="Roesel C."/>
            <person name="Sanchez-Gracia A."/>
            <person name="Schaack S."/>
            <person name="Shukla A."/>
            <person name="Tetreau G."/>
            <person name="Wang Y."/>
            <person name="Xiong G.H."/>
            <person name="Traut W."/>
            <person name="Walsh T.K."/>
            <person name="Worley K.C."/>
            <person name="Wu D."/>
            <person name="Wu W."/>
            <person name="Wu Y.Q."/>
            <person name="Zhang X."/>
            <person name="Zou Z."/>
            <person name="Zucker H."/>
            <person name="Briscoe A.D."/>
            <person name="Burmester T."/>
            <person name="Clem R.J."/>
            <person name="Feyereisen R."/>
            <person name="Grimmelikhuijzen C.J.P."/>
            <person name="Hamodrakas S.J."/>
            <person name="Hansson B.S."/>
            <person name="Huguet E."/>
            <person name="Jermiin L.S."/>
            <person name="Lan Q."/>
            <person name="Lehman H.K."/>
            <person name="Lorenzen M."/>
            <person name="Merzendorfer H."/>
            <person name="Michalopoulos I."/>
            <person name="Morton D.B."/>
            <person name="Muthukrishnan S."/>
            <person name="Oakeshott J.G."/>
            <person name="Palmer W."/>
            <person name="Park Y."/>
            <person name="Passarelli A.L."/>
            <person name="Rozas J."/>
            <person name="Schwartz L.M."/>
            <person name="Smith W."/>
            <person name="Southgate A."/>
            <person name="Vilcinskas A."/>
            <person name="Vogt R."/>
            <person name="Wang P."/>
            <person name="Werren J."/>
            <person name="Yu X.Q."/>
            <person name="Zhou J.J."/>
            <person name="Brown S.J."/>
            <person name="Scherer S.E."/>
            <person name="Richards S."/>
            <person name="Blissard G.W."/>
        </authorList>
    </citation>
    <scope>NUCLEOTIDE SEQUENCE</scope>
</reference>
<comment type="caution">
    <text evidence="1">The sequence shown here is derived from an EMBL/GenBank/DDBJ whole genome shotgun (WGS) entry which is preliminary data.</text>
</comment>
<dbReference type="Proteomes" id="UP000791440">
    <property type="component" value="Unassembled WGS sequence"/>
</dbReference>
<reference evidence="1" key="2">
    <citation type="submission" date="2020-12" db="EMBL/GenBank/DDBJ databases">
        <authorList>
            <person name="Kanost M."/>
        </authorList>
    </citation>
    <scope>NUCLEOTIDE SEQUENCE</scope>
</reference>
<keyword evidence="2" id="KW-1185">Reference proteome</keyword>
<sequence>MSDSDSFSSLMALVESHLSKTSITETKVNDIDERIHRAVQIPSMNGMQSGASGTPIARPNQRLPLPDFGISSSEINDVLAGQISNMLIAKEKKKQEEKYKLEEEMKKLKLNEDEDELIDLMAALQTPFEKPPPVEPSLSSSSSLMSLLEENTKDFECSSQTSKKPSLEETLPEVLPCKTDMSYILFENIPQAKGSAFALVLTSRYRRVAEPYLREKVPHNIKRFDFKTKSPCDLYKEKLRKPTKGNPNYVDIMDLVMG</sequence>
<dbReference type="OrthoDB" id="7883576at2759"/>
<dbReference type="AlphaFoldDB" id="A0A921ZE50"/>
<name>A0A921ZE50_MANSE</name>
<organism evidence="1 2">
    <name type="scientific">Manduca sexta</name>
    <name type="common">Tobacco hawkmoth</name>
    <name type="synonym">Tobacco hornworm</name>
    <dbReference type="NCBI Taxonomy" id="7130"/>
    <lineage>
        <taxon>Eukaryota</taxon>
        <taxon>Metazoa</taxon>
        <taxon>Ecdysozoa</taxon>
        <taxon>Arthropoda</taxon>
        <taxon>Hexapoda</taxon>
        <taxon>Insecta</taxon>
        <taxon>Pterygota</taxon>
        <taxon>Neoptera</taxon>
        <taxon>Endopterygota</taxon>
        <taxon>Lepidoptera</taxon>
        <taxon>Glossata</taxon>
        <taxon>Ditrysia</taxon>
        <taxon>Bombycoidea</taxon>
        <taxon>Sphingidae</taxon>
        <taxon>Sphinginae</taxon>
        <taxon>Sphingini</taxon>
        <taxon>Manduca</taxon>
    </lineage>
</organism>
<gene>
    <name evidence="1" type="ORF">O3G_MSEX009675</name>
</gene>
<accession>A0A921ZE50</accession>
<dbReference type="EMBL" id="JH668509">
    <property type="protein sequence ID" value="KAG6456313.1"/>
    <property type="molecule type" value="Genomic_DNA"/>
</dbReference>
<protein>
    <submittedName>
        <fullName evidence="1">Uncharacterized protein</fullName>
    </submittedName>
</protein>
<evidence type="ECO:0000313" key="2">
    <source>
        <dbReference type="Proteomes" id="UP000791440"/>
    </source>
</evidence>